<proteinExistence type="predicted"/>
<evidence type="ECO:0000313" key="1">
    <source>
        <dbReference type="EMBL" id="JAD87280.1"/>
    </source>
</evidence>
<sequence length="79" mass="9346">MFIVTSCKGRGMSLDILHTLHQQKVYVYPRHQTSWLVTKLKRTRALRTSHLDLKQSMPMYFLKPTHNVRSPAPNLRKRT</sequence>
<reference evidence="1" key="2">
    <citation type="journal article" date="2015" name="Data Brief">
        <title>Shoot transcriptome of the giant reed, Arundo donax.</title>
        <authorList>
            <person name="Barrero R.A."/>
            <person name="Guerrero F.D."/>
            <person name="Moolhuijzen P."/>
            <person name="Goolsby J.A."/>
            <person name="Tidwell J."/>
            <person name="Bellgard S.E."/>
            <person name="Bellgard M.I."/>
        </authorList>
    </citation>
    <scope>NUCLEOTIDE SEQUENCE</scope>
    <source>
        <tissue evidence="1">Shoot tissue taken approximately 20 cm above the soil surface</tissue>
    </source>
</reference>
<dbReference type="EMBL" id="GBRH01210615">
    <property type="protein sequence ID" value="JAD87280.1"/>
    <property type="molecule type" value="Transcribed_RNA"/>
</dbReference>
<accession>A0A0A9DNP6</accession>
<protein>
    <submittedName>
        <fullName evidence="1">Uncharacterized protein</fullName>
    </submittedName>
</protein>
<dbReference type="AlphaFoldDB" id="A0A0A9DNP6"/>
<name>A0A0A9DNP6_ARUDO</name>
<organism evidence="1">
    <name type="scientific">Arundo donax</name>
    <name type="common">Giant reed</name>
    <name type="synonym">Donax arundinaceus</name>
    <dbReference type="NCBI Taxonomy" id="35708"/>
    <lineage>
        <taxon>Eukaryota</taxon>
        <taxon>Viridiplantae</taxon>
        <taxon>Streptophyta</taxon>
        <taxon>Embryophyta</taxon>
        <taxon>Tracheophyta</taxon>
        <taxon>Spermatophyta</taxon>
        <taxon>Magnoliopsida</taxon>
        <taxon>Liliopsida</taxon>
        <taxon>Poales</taxon>
        <taxon>Poaceae</taxon>
        <taxon>PACMAD clade</taxon>
        <taxon>Arundinoideae</taxon>
        <taxon>Arundineae</taxon>
        <taxon>Arundo</taxon>
    </lineage>
</organism>
<reference evidence="1" key="1">
    <citation type="submission" date="2014-09" db="EMBL/GenBank/DDBJ databases">
        <authorList>
            <person name="Magalhaes I.L.F."/>
            <person name="Oliveira U."/>
            <person name="Santos F.R."/>
            <person name="Vidigal T.H.D.A."/>
            <person name="Brescovit A.D."/>
            <person name="Santos A.J."/>
        </authorList>
    </citation>
    <scope>NUCLEOTIDE SEQUENCE</scope>
    <source>
        <tissue evidence="1">Shoot tissue taken approximately 20 cm above the soil surface</tissue>
    </source>
</reference>